<feature type="compositionally biased region" description="Acidic residues" evidence="1">
    <location>
        <begin position="142"/>
        <end position="156"/>
    </location>
</feature>
<feature type="compositionally biased region" description="Polar residues" evidence="1">
    <location>
        <begin position="518"/>
        <end position="527"/>
    </location>
</feature>
<accession>A0A0R3W933</accession>
<feature type="compositionally biased region" description="Pro residues" evidence="1">
    <location>
        <begin position="29"/>
        <end position="39"/>
    </location>
</feature>
<evidence type="ECO:0000313" key="2">
    <source>
        <dbReference type="EMBL" id="VDK37555.1"/>
    </source>
</evidence>
<dbReference type="Proteomes" id="UP000282613">
    <property type="component" value="Unassembled WGS sequence"/>
</dbReference>
<evidence type="ECO:0000313" key="4">
    <source>
        <dbReference type="WBParaSite" id="TASK_0000692601-mRNA-1"/>
    </source>
</evidence>
<dbReference type="AlphaFoldDB" id="A0A0R3W933"/>
<feature type="compositionally biased region" description="Low complexity" evidence="1">
    <location>
        <begin position="40"/>
        <end position="71"/>
    </location>
</feature>
<proteinExistence type="predicted"/>
<feature type="compositionally biased region" description="Basic residues" evidence="1">
    <location>
        <begin position="532"/>
        <end position="541"/>
    </location>
</feature>
<evidence type="ECO:0000313" key="3">
    <source>
        <dbReference type="Proteomes" id="UP000282613"/>
    </source>
</evidence>
<feature type="compositionally biased region" description="Low complexity" evidence="1">
    <location>
        <begin position="542"/>
        <end position="554"/>
    </location>
</feature>
<feature type="region of interest" description="Disordered" evidence="1">
    <location>
        <begin position="495"/>
        <end position="555"/>
    </location>
</feature>
<dbReference type="EMBL" id="UYRS01018551">
    <property type="protein sequence ID" value="VDK37555.1"/>
    <property type="molecule type" value="Genomic_DNA"/>
</dbReference>
<gene>
    <name evidence="2" type="ORF">TASK_LOCUS6927</name>
</gene>
<feature type="compositionally biased region" description="Basic residues" evidence="1">
    <location>
        <begin position="72"/>
        <end position="84"/>
    </location>
</feature>
<organism evidence="4">
    <name type="scientific">Taenia asiatica</name>
    <name type="common">Asian tapeworm</name>
    <dbReference type="NCBI Taxonomy" id="60517"/>
    <lineage>
        <taxon>Eukaryota</taxon>
        <taxon>Metazoa</taxon>
        <taxon>Spiralia</taxon>
        <taxon>Lophotrochozoa</taxon>
        <taxon>Platyhelminthes</taxon>
        <taxon>Cestoda</taxon>
        <taxon>Eucestoda</taxon>
        <taxon>Cyclophyllidea</taxon>
        <taxon>Taeniidae</taxon>
        <taxon>Taenia</taxon>
    </lineage>
</organism>
<feature type="compositionally biased region" description="Basic and acidic residues" evidence="1">
    <location>
        <begin position="168"/>
        <end position="179"/>
    </location>
</feature>
<dbReference type="WBParaSite" id="TASK_0000692601-mRNA-1">
    <property type="protein sequence ID" value="TASK_0000692601-mRNA-1"/>
    <property type="gene ID" value="TASK_0000692601"/>
</dbReference>
<feature type="region of interest" description="Disordered" evidence="1">
    <location>
        <begin position="139"/>
        <end position="180"/>
    </location>
</feature>
<name>A0A0R3W933_TAEAS</name>
<keyword evidence="3" id="KW-1185">Reference proteome</keyword>
<reference evidence="2 3" key="2">
    <citation type="submission" date="2018-11" db="EMBL/GenBank/DDBJ databases">
        <authorList>
            <consortium name="Pathogen Informatics"/>
        </authorList>
    </citation>
    <scope>NUCLEOTIDE SEQUENCE [LARGE SCALE GENOMIC DNA]</scope>
</reference>
<dbReference type="OrthoDB" id="8625101at2759"/>
<reference evidence="4" key="1">
    <citation type="submission" date="2017-02" db="UniProtKB">
        <authorList>
            <consortium name="WormBaseParasite"/>
        </authorList>
    </citation>
    <scope>IDENTIFICATION</scope>
</reference>
<sequence length="588" mass="63540">MCTVAVVPPGDTVTVDVNAPRQLRRTTAPPAPPAPPPPTASITPTSAVTTVTVVPVSSPSTHSKRSSTSVRGRGKNRRTRPGRPRRVEAEAYPCQMDTQDVVPAEAYPTTVICSSTPLIETGSNSVEMLSVSQQLRKVGYGEEGDGDDAEEDEDSDSNCGGSSVSDSEESKTLDNEGKKVSAPVNTYEDLVVKQSASDDELASLRGSKVKFVRIKDHESPNESLADSAPQRYVICQSQDATPKVWSEVWRERKWNMSLTAVGDVLGGSVVGFSGDVFRFPGKRQLGARVLLSSKVLQEYATADCTNELFSEEANIDLADLAFKVIRDFSDNFDTPDGIHTTTRTKSPKRTYLCSSPCSHVHRKDNSEICISKPLSRVLAGSKEVLDTIVASVLELPSVPLNDIIFDSLRCLHSGTMSLPTKRWNEMPTYVDHPSTLSSDASKCKVPKSPVVIMSQWTKPTSFLESPPCKLKRMRQGSGRRVEECISQFTSLSVQQQKQAQTNKSSKAELHSDDGTDGNAVSATTARPTTLVLKRRSSRRCRTVSASNTTTATTSPCGGGLWGGGGVFMPATPLPPCSSHQLLINFEVS</sequence>
<feature type="compositionally biased region" description="Low complexity" evidence="1">
    <location>
        <begin position="1"/>
        <end position="17"/>
    </location>
</feature>
<protein>
    <submittedName>
        <fullName evidence="4">Histone-lysine N-methyltransferase</fullName>
    </submittedName>
</protein>
<feature type="compositionally biased region" description="Polar residues" evidence="1">
    <location>
        <begin position="495"/>
        <end position="504"/>
    </location>
</feature>
<evidence type="ECO:0000256" key="1">
    <source>
        <dbReference type="SAM" id="MobiDB-lite"/>
    </source>
</evidence>
<feature type="region of interest" description="Disordered" evidence="1">
    <location>
        <begin position="1"/>
        <end position="94"/>
    </location>
</feature>